<dbReference type="Proteomes" id="UP001159363">
    <property type="component" value="Chromosome 6"/>
</dbReference>
<accession>A0ABQ9H299</accession>
<dbReference type="InterPro" id="IPR009057">
    <property type="entry name" value="Homeodomain-like_sf"/>
</dbReference>
<evidence type="ECO:0000259" key="2">
    <source>
        <dbReference type="Pfam" id="PF05225"/>
    </source>
</evidence>
<dbReference type="SUPFAM" id="SSF46689">
    <property type="entry name" value="Homeodomain-like"/>
    <property type="match status" value="1"/>
</dbReference>
<reference evidence="3 4" key="1">
    <citation type="submission" date="2023-02" db="EMBL/GenBank/DDBJ databases">
        <title>LHISI_Scaffold_Assembly.</title>
        <authorList>
            <person name="Stuart O.P."/>
            <person name="Cleave R."/>
            <person name="Magrath M.J.L."/>
            <person name="Mikheyev A.S."/>
        </authorList>
    </citation>
    <scope>NUCLEOTIDE SEQUENCE [LARGE SCALE GENOMIC DNA]</scope>
    <source>
        <strain evidence="3">Daus_M_001</strain>
        <tissue evidence="3">Leg muscle</tissue>
    </source>
</reference>
<sequence>MPTEYKRQKTGAVRGTWTEDNLKEAIARLQARESRVNEAARYYGISSRSLRRRKQSGNMAKLPLGPQGVLGTENYKLLVRHIQQLEKVGFSPTRENIRS</sequence>
<dbReference type="EMBL" id="JARBHB010000007">
    <property type="protein sequence ID" value="KAJ8878431.1"/>
    <property type="molecule type" value="Genomic_DNA"/>
</dbReference>
<comment type="caution">
    <text evidence="3">The sequence shown here is derived from an EMBL/GenBank/DDBJ whole genome shotgun (WGS) entry which is preliminary data.</text>
</comment>
<comment type="subcellular location">
    <subcellularLocation>
        <location evidence="1">Nucleus</location>
    </subcellularLocation>
</comment>
<dbReference type="Gene3D" id="1.10.10.60">
    <property type="entry name" value="Homeodomain-like"/>
    <property type="match status" value="1"/>
</dbReference>
<evidence type="ECO:0000313" key="3">
    <source>
        <dbReference type="EMBL" id="KAJ8878431.1"/>
    </source>
</evidence>
<dbReference type="Pfam" id="PF05225">
    <property type="entry name" value="HTH_psq"/>
    <property type="match status" value="1"/>
</dbReference>
<dbReference type="InterPro" id="IPR007889">
    <property type="entry name" value="HTH_Psq"/>
</dbReference>
<organism evidence="3 4">
    <name type="scientific">Dryococelus australis</name>
    <dbReference type="NCBI Taxonomy" id="614101"/>
    <lineage>
        <taxon>Eukaryota</taxon>
        <taxon>Metazoa</taxon>
        <taxon>Ecdysozoa</taxon>
        <taxon>Arthropoda</taxon>
        <taxon>Hexapoda</taxon>
        <taxon>Insecta</taxon>
        <taxon>Pterygota</taxon>
        <taxon>Neoptera</taxon>
        <taxon>Polyneoptera</taxon>
        <taxon>Phasmatodea</taxon>
        <taxon>Verophasmatodea</taxon>
        <taxon>Anareolatae</taxon>
        <taxon>Phasmatidae</taxon>
        <taxon>Eurycanthinae</taxon>
        <taxon>Dryococelus</taxon>
    </lineage>
</organism>
<proteinExistence type="predicted"/>
<keyword evidence="4" id="KW-1185">Reference proteome</keyword>
<evidence type="ECO:0000313" key="4">
    <source>
        <dbReference type="Proteomes" id="UP001159363"/>
    </source>
</evidence>
<name>A0ABQ9H299_9NEOP</name>
<evidence type="ECO:0000256" key="1">
    <source>
        <dbReference type="ARBA" id="ARBA00004123"/>
    </source>
</evidence>
<protein>
    <recommendedName>
        <fullName evidence="2">HTH psq-type domain-containing protein</fullName>
    </recommendedName>
</protein>
<feature type="domain" description="HTH psq-type" evidence="2">
    <location>
        <begin position="18"/>
        <end position="61"/>
    </location>
</feature>
<gene>
    <name evidence="3" type="ORF">PR048_019009</name>
</gene>